<accession>A0A917HW09</accession>
<name>A0A917HW09_9FLAO</name>
<evidence type="ECO:0000313" key="1">
    <source>
        <dbReference type="EMBL" id="GGG91345.1"/>
    </source>
</evidence>
<dbReference type="Proteomes" id="UP000633278">
    <property type="component" value="Unassembled WGS sequence"/>
</dbReference>
<reference evidence="1" key="1">
    <citation type="journal article" date="2014" name="Int. J. Syst. Evol. Microbiol.">
        <title>Complete genome sequence of Corynebacterium casei LMG S-19264T (=DSM 44701T), isolated from a smear-ripened cheese.</title>
        <authorList>
            <consortium name="US DOE Joint Genome Institute (JGI-PGF)"/>
            <person name="Walter F."/>
            <person name="Albersmeier A."/>
            <person name="Kalinowski J."/>
            <person name="Ruckert C."/>
        </authorList>
    </citation>
    <scope>NUCLEOTIDE SEQUENCE</scope>
    <source>
        <strain evidence="1">CGMCC 1.15763</strain>
    </source>
</reference>
<dbReference type="InterPro" id="IPR008551">
    <property type="entry name" value="TANGO2"/>
</dbReference>
<sequence>MCTVTYLPLGNEDFILTSNRDESPLRKTLQPKKYLENGVALTYPKDQLAGGTWIGLSEQKRLICLLNGGFTSYKRAATYRMSRGVIVKELLSTSNFTSSIKSYDLEGVEPFTIVLIDWQKTLQVFELVWDGSQKHFKKLAQEPAIWSSSTLYNEEEKLLRKTWFANWLSAHKEYTQAQILDFHQSTQIGSPEVSIKMKRNFVETVSTTSVLKKGPKAAMKYLDYLP</sequence>
<dbReference type="PANTHER" id="PTHR17985">
    <property type="entry name" value="SER/THR-RICH PROTEIN T10 IN DGCR REGION"/>
    <property type="match status" value="1"/>
</dbReference>
<reference evidence="1" key="2">
    <citation type="submission" date="2020-09" db="EMBL/GenBank/DDBJ databases">
        <authorList>
            <person name="Sun Q."/>
            <person name="Zhou Y."/>
        </authorList>
    </citation>
    <scope>NUCLEOTIDE SEQUENCE</scope>
    <source>
        <strain evidence="1">CGMCC 1.15763</strain>
    </source>
</reference>
<dbReference type="Pfam" id="PF05742">
    <property type="entry name" value="TANGO2"/>
    <property type="match status" value="1"/>
</dbReference>
<comment type="caution">
    <text evidence="1">The sequence shown here is derived from an EMBL/GenBank/DDBJ whole genome shotgun (WGS) entry which is preliminary data.</text>
</comment>
<dbReference type="AlphaFoldDB" id="A0A917HW09"/>
<evidence type="ECO:0000313" key="2">
    <source>
        <dbReference type="Proteomes" id="UP000633278"/>
    </source>
</evidence>
<proteinExistence type="predicted"/>
<dbReference type="PANTHER" id="PTHR17985:SF8">
    <property type="entry name" value="TRANSPORT AND GOLGI ORGANIZATION PROTEIN 2 HOMOLOG"/>
    <property type="match status" value="1"/>
</dbReference>
<evidence type="ECO:0008006" key="3">
    <source>
        <dbReference type="Google" id="ProtNLM"/>
    </source>
</evidence>
<gene>
    <name evidence="1" type="ORF">GCM10011416_04960</name>
</gene>
<protein>
    <recommendedName>
        <fullName evidence="3">Transport and Golgi organisation 2</fullName>
    </recommendedName>
</protein>
<keyword evidence="2" id="KW-1185">Reference proteome</keyword>
<dbReference type="EMBL" id="BMJW01000001">
    <property type="protein sequence ID" value="GGG91345.1"/>
    <property type="molecule type" value="Genomic_DNA"/>
</dbReference>
<organism evidence="1 2">
    <name type="scientific">Polaribacter pacificus</name>
    <dbReference type="NCBI Taxonomy" id="1775173"/>
    <lineage>
        <taxon>Bacteria</taxon>
        <taxon>Pseudomonadati</taxon>
        <taxon>Bacteroidota</taxon>
        <taxon>Flavobacteriia</taxon>
        <taxon>Flavobacteriales</taxon>
        <taxon>Flavobacteriaceae</taxon>
    </lineage>
</organism>
<dbReference type="RefSeq" id="WP_188597687.1">
    <property type="nucleotide sequence ID" value="NZ_BMJW01000001.1"/>
</dbReference>